<evidence type="ECO:0000259" key="7">
    <source>
        <dbReference type="Pfam" id="PF07732"/>
    </source>
</evidence>
<dbReference type="InterPro" id="IPR034282">
    <property type="entry name" value="CuRO_2_CopA"/>
</dbReference>
<keyword evidence="1" id="KW-0479">Metal-binding</keyword>
<organism evidence="8 9">
    <name type="scientific">Pseudomonas putida</name>
    <name type="common">Arthrobacter siderocapsulatus</name>
    <dbReference type="NCBI Taxonomy" id="303"/>
    <lineage>
        <taxon>Bacteria</taxon>
        <taxon>Pseudomonadati</taxon>
        <taxon>Pseudomonadota</taxon>
        <taxon>Gammaproteobacteria</taxon>
        <taxon>Pseudomonadales</taxon>
        <taxon>Pseudomonadaceae</taxon>
        <taxon>Pseudomonas</taxon>
    </lineage>
</organism>
<dbReference type="InterPro" id="IPR034279">
    <property type="entry name" value="CuRO_3_CopA"/>
</dbReference>
<evidence type="ECO:0000259" key="6">
    <source>
        <dbReference type="Pfam" id="PF07731"/>
    </source>
</evidence>
<name>A0A7V8EF66_PSEPU</name>
<dbReference type="GO" id="GO:0042597">
    <property type="term" value="C:periplasmic space"/>
    <property type="evidence" value="ECO:0007669"/>
    <property type="project" value="InterPro"/>
</dbReference>
<dbReference type="InterPro" id="IPR011706">
    <property type="entry name" value="Cu-oxidase_C"/>
</dbReference>
<dbReference type="InterPro" id="IPR019546">
    <property type="entry name" value="TAT_signal_bac_arc"/>
</dbReference>
<dbReference type="NCBIfam" id="TIGR01480">
    <property type="entry name" value="copper_res_A"/>
    <property type="match status" value="1"/>
</dbReference>
<dbReference type="InterPro" id="IPR006311">
    <property type="entry name" value="TAT_signal"/>
</dbReference>
<dbReference type="GO" id="GO:0016491">
    <property type="term" value="F:oxidoreductase activity"/>
    <property type="evidence" value="ECO:0007669"/>
    <property type="project" value="UniProtKB-KW"/>
</dbReference>
<keyword evidence="4" id="KW-0186">Copper</keyword>
<proteinExistence type="predicted"/>
<dbReference type="Pfam" id="PF07731">
    <property type="entry name" value="Cu-oxidase_2"/>
    <property type="match status" value="1"/>
</dbReference>
<evidence type="ECO:0000256" key="4">
    <source>
        <dbReference type="ARBA" id="ARBA00023008"/>
    </source>
</evidence>
<keyword evidence="3" id="KW-0560">Oxidoreductase</keyword>
<keyword evidence="2" id="KW-0732">Signal</keyword>
<evidence type="ECO:0000313" key="8">
    <source>
        <dbReference type="EMBL" id="KAF0253720.1"/>
    </source>
</evidence>
<dbReference type="PROSITE" id="PS00079">
    <property type="entry name" value="MULTICOPPER_OXIDASE1"/>
    <property type="match status" value="1"/>
</dbReference>
<dbReference type="NCBIfam" id="TIGR01409">
    <property type="entry name" value="TAT_signal_seq"/>
    <property type="match status" value="1"/>
</dbReference>
<gene>
    <name evidence="8" type="ORF">GN299_17005</name>
</gene>
<dbReference type="SUPFAM" id="SSF49503">
    <property type="entry name" value="Cupredoxins"/>
    <property type="match status" value="3"/>
</dbReference>
<dbReference type="EMBL" id="WOWR01000022">
    <property type="protein sequence ID" value="KAF0253720.1"/>
    <property type="molecule type" value="Genomic_DNA"/>
</dbReference>
<dbReference type="InterPro" id="IPR001117">
    <property type="entry name" value="Cu-oxidase_2nd"/>
</dbReference>
<dbReference type="Gene3D" id="2.60.40.420">
    <property type="entry name" value="Cupredoxins - blue copper proteins"/>
    <property type="match status" value="3"/>
</dbReference>
<dbReference type="RefSeq" id="WP_156859255.1">
    <property type="nucleotide sequence ID" value="NZ_WOWR01000022.1"/>
</dbReference>
<dbReference type="InterPro" id="IPR045087">
    <property type="entry name" value="Cu-oxidase_fam"/>
</dbReference>
<dbReference type="AlphaFoldDB" id="A0A7V8EF66"/>
<accession>A0A7V8EF66</accession>
<protein>
    <submittedName>
        <fullName evidence="8">Copper resistance system multicopper oxidase</fullName>
    </submittedName>
</protein>
<dbReference type="Pfam" id="PF07732">
    <property type="entry name" value="Cu-oxidase_3"/>
    <property type="match status" value="1"/>
</dbReference>
<dbReference type="Pfam" id="PF00394">
    <property type="entry name" value="Cu-oxidase"/>
    <property type="match status" value="1"/>
</dbReference>
<dbReference type="InterPro" id="IPR006376">
    <property type="entry name" value="Cu-R_CopA"/>
</dbReference>
<evidence type="ECO:0000313" key="9">
    <source>
        <dbReference type="Proteomes" id="UP000442695"/>
    </source>
</evidence>
<dbReference type="PANTHER" id="PTHR11709:SF394">
    <property type="entry name" value="FI03373P-RELATED"/>
    <property type="match status" value="1"/>
</dbReference>
<dbReference type="PROSITE" id="PS00080">
    <property type="entry name" value="MULTICOPPER_OXIDASE2"/>
    <property type="match status" value="1"/>
</dbReference>
<evidence type="ECO:0000259" key="5">
    <source>
        <dbReference type="Pfam" id="PF00394"/>
    </source>
</evidence>
<dbReference type="InterPro" id="IPR033138">
    <property type="entry name" value="Cu_oxidase_CS"/>
</dbReference>
<dbReference type="InterPro" id="IPR011707">
    <property type="entry name" value="Cu-oxidase-like_N"/>
</dbReference>
<dbReference type="CDD" id="cd13896">
    <property type="entry name" value="CuRO_3_CopA"/>
    <property type="match status" value="1"/>
</dbReference>
<evidence type="ECO:0000256" key="2">
    <source>
        <dbReference type="ARBA" id="ARBA00022729"/>
    </source>
</evidence>
<dbReference type="GO" id="GO:0005507">
    <property type="term" value="F:copper ion binding"/>
    <property type="evidence" value="ECO:0007669"/>
    <property type="project" value="InterPro"/>
</dbReference>
<feature type="domain" description="Plastocyanin-like" evidence="6">
    <location>
        <begin position="511"/>
        <end position="627"/>
    </location>
</feature>
<feature type="domain" description="Plastocyanin-like" evidence="5">
    <location>
        <begin position="172"/>
        <end position="345"/>
    </location>
</feature>
<dbReference type="InterPro" id="IPR002355">
    <property type="entry name" value="Cu_oxidase_Cu_BS"/>
</dbReference>
<dbReference type="Proteomes" id="UP000442695">
    <property type="component" value="Unassembled WGS sequence"/>
</dbReference>
<dbReference type="PANTHER" id="PTHR11709">
    <property type="entry name" value="MULTI-COPPER OXIDASE"/>
    <property type="match status" value="1"/>
</dbReference>
<sequence>MQSKTTRRSFVKGLAATGLLGGLGMWRAPVWAVTSPGQPNVLTGTDFDLYIGELPVNITGAARTAMAINGSLPGPILRWREGDTVTLRVRNRLKQDTSIHWHGIILPANMDGVPGLSFHGIAPDGMYEYKFKVHQNGTYWYHSHSGFQEQVGVYGALVIDAKDPEPFTYDRDYVVMLSDWTDEDPARVMSKLKKQSDYYNFHKRTVGDFVDDVSEKGWSAAVADRKMWAEMKMSPTDLADVSGHTYTYLMNGQAPNGNWTGIFKPGEKIRLRFINGSAMTYFDVRIPGLKMTVVAADGQYVKPVSIDEFRIAVAETYDVIVEPENEQAYTIFAQSMDRTGYSRGTLAVREGLQAPVPAVDPRPLISMSDMGMDHGSMGGMDHGSMAGMDHSKMAGMDHGGMAGMDHGSMAGMDHSKMAGMDHGSMAGMDHSKMVGMDHGNMTGMDQSNMAASGAMQNHPASETNNPLVDMQTMTPTPKLSDPGIGLRDNGRRVLTYSDLRSTFIDPDGREPGRTIELHLTGHMEKFAWSFDGIKFSDAEPLRLKYGERLRITLVNDTMMTHPIHLHGMWSDLEDEDGNFMVRKHTIDMPPGSKRSYRVTADALGRWAYHCHLMYHMEMGMFREVRVDE</sequence>
<dbReference type="CDD" id="cd13874">
    <property type="entry name" value="CuRO_2_CopA"/>
    <property type="match status" value="1"/>
</dbReference>
<feature type="domain" description="Plastocyanin-like" evidence="7">
    <location>
        <begin position="56"/>
        <end position="162"/>
    </location>
</feature>
<dbReference type="InterPro" id="IPR008972">
    <property type="entry name" value="Cupredoxin"/>
</dbReference>
<dbReference type="PROSITE" id="PS51318">
    <property type="entry name" value="TAT"/>
    <property type="match status" value="1"/>
</dbReference>
<evidence type="ECO:0000256" key="1">
    <source>
        <dbReference type="ARBA" id="ARBA00022723"/>
    </source>
</evidence>
<evidence type="ECO:0000256" key="3">
    <source>
        <dbReference type="ARBA" id="ARBA00023002"/>
    </source>
</evidence>
<comment type="caution">
    <text evidence="8">The sequence shown here is derived from an EMBL/GenBank/DDBJ whole genome shotgun (WGS) entry which is preliminary data.</text>
</comment>
<reference evidence="8 9" key="1">
    <citation type="submission" date="2019-12" db="EMBL/GenBank/DDBJ databases">
        <authorList>
            <person name="Woiski C."/>
        </authorList>
    </citation>
    <scope>NUCLEOTIDE SEQUENCE [LARGE SCALE GENOMIC DNA]</scope>
    <source>
        <strain evidence="8 9">BOE100</strain>
    </source>
</reference>